<proteinExistence type="predicted"/>
<evidence type="ECO:0000313" key="2">
    <source>
        <dbReference type="Proteomes" id="UP001356427"/>
    </source>
</evidence>
<dbReference type="EMBL" id="JAGTTL010000001">
    <property type="protein sequence ID" value="KAK6329422.1"/>
    <property type="molecule type" value="Genomic_DNA"/>
</dbReference>
<reference evidence="1 2" key="1">
    <citation type="submission" date="2021-04" db="EMBL/GenBank/DDBJ databases">
        <authorList>
            <person name="De Guttry C."/>
            <person name="Zahm M."/>
            <person name="Klopp C."/>
            <person name="Cabau C."/>
            <person name="Louis A."/>
            <person name="Berthelot C."/>
            <person name="Parey E."/>
            <person name="Roest Crollius H."/>
            <person name="Montfort J."/>
            <person name="Robinson-Rechavi M."/>
            <person name="Bucao C."/>
            <person name="Bouchez O."/>
            <person name="Gislard M."/>
            <person name="Lluch J."/>
            <person name="Milhes M."/>
            <person name="Lampietro C."/>
            <person name="Lopez Roques C."/>
            <person name="Donnadieu C."/>
            <person name="Braasch I."/>
            <person name="Desvignes T."/>
            <person name="Postlethwait J."/>
            <person name="Bobe J."/>
            <person name="Wedekind C."/>
            <person name="Guiguen Y."/>
        </authorList>
    </citation>
    <scope>NUCLEOTIDE SEQUENCE [LARGE SCALE GENOMIC DNA]</scope>
    <source>
        <strain evidence="1">Cs_M1</strain>
        <tissue evidence="1">Blood</tissue>
    </source>
</reference>
<gene>
    <name evidence="1" type="ORF">J4Q44_G00014000</name>
</gene>
<keyword evidence="2" id="KW-1185">Reference proteome</keyword>
<sequence>MDFMKGSGKQVDAVIDKAAVVVKEKVGEMIGGGVKEEKKDEGIGGMVSDAVKGVVADKATDSAADKAMSFGKNLFK</sequence>
<dbReference type="Proteomes" id="UP001356427">
    <property type="component" value="Unassembled WGS sequence"/>
</dbReference>
<protein>
    <submittedName>
        <fullName evidence="1">Uncharacterized protein</fullName>
    </submittedName>
</protein>
<organism evidence="1 2">
    <name type="scientific">Coregonus suidteri</name>
    <dbReference type="NCBI Taxonomy" id="861788"/>
    <lineage>
        <taxon>Eukaryota</taxon>
        <taxon>Metazoa</taxon>
        <taxon>Chordata</taxon>
        <taxon>Craniata</taxon>
        <taxon>Vertebrata</taxon>
        <taxon>Euteleostomi</taxon>
        <taxon>Actinopterygii</taxon>
        <taxon>Neopterygii</taxon>
        <taxon>Teleostei</taxon>
        <taxon>Protacanthopterygii</taxon>
        <taxon>Salmoniformes</taxon>
        <taxon>Salmonidae</taxon>
        <taxon>Coregoninae</taxon>
        <taxon>Coregonus</taxon>
    </lineage>
</organism>
<evidence type="ECO:0000313" key="1">
    <source>
        <dbReference type="EMBL" id="KAK6329422.1"/>
    </source>
</evidence>
<dbReference type="AlphaFoldDB" id="A0AAN8RIS9"/>
<accession>A0AAN8RIS9</accession>
<comment type="caution">
    <text evidence="1">The sequence shown here is derived from an EMBL/GenBank/DDBJ whole genome shotgun (WGS) entry which is preliminary data.</text>
</comment>
<name>A0AAN8RIS9_9TELE</name>